<proteinExistence type="predicted"/>
<dbReference type="Gene3D" id="3.90.1200.10">
    <property type="match status" value="1"/>
</dbReference>
<organism evidence="2 3">
    <name type="scientific">Serendipita vermifera MAFF 305830</name>
    <dbReference type="NCBI Taxonomy" id="933852"/>
    <lineage>
        <taxon>Eukaryota</taxon>
        <taxon>Fungi</taxon>
        <taxon>Dikarya</taxon>
        <taxon>Basidiomycota</taxon>
        <taxon>Agaricomycotina</taxon>
        <taxon>Agaricomycetes</taxon>
        <taxon>Sebacinales</taxon>
        <taxon>Serendipitaceae</taxon>
        <taxon>Serendipita</taxon>
    </lineage>
</organism>
<dbReference type="SUPFAM" id="SSF56112">
    <property type="entry name" value="Protein kinase-like (PK-like)"/>
    <property type="match status" value="1"/>
</dbReference>
<dbReference type="AlphaFoldDB" id="A0A0C2XII3"/>
<name>A0A0C2XII3_SERVB</name>
<reference evidence="2 3" key="1">
    <citation type="submission" date="2014-04" db="EMBL/GenBank/DDBJ databases">
        <authorList>
            <consortium name="DOE Joint Genome Institute"/>
            <person name="Kuo A."/>
            <person name="Zuccaro A."/>
            <person name="Kohler A."/>
            <person name="Nagy L.G."/>
            <person name="Floudas D."/>
            <person name="Copeland A."/>
            <person name="Barry K.W."/>
            <person name="Cichocki N."/>
            <person name="Veneault-Fourrey C."/>
            <person name="LaButti K."/>
            <person name="Lindquist E.A."/>
            <person name="Lipzen A."/>
            <person name="Lundell T."/>
            <person name="Morin E."/>
            <person name="Murat C."/>
            <person name="Sun H."/>
            <person name="Tunlid A."/>
            <person name="Henrissat B."/>
            <person name="Grigoriev I.V."/>
            <person name="Hibbett D.S."/>
            <person name="Martin F."/>
            <person name="Nordberg H.P."/>
            <person name="Cantor M.N."/>
            <person name="Hua S.X."/>
        </authorList>
    </citation>
    <scope>NUCLEOTIDE SEQUENCE [LARGE SCALE GENOMIC DNA]</scope>
    <source>
        <strain evidence="2 3">MAFF 305830</strain>
    </source>
</reference>
<accession>A0A0C2XII3</accession>
<dbReference type="PANTHER" id="PTHR21310">
    <property type="entry name" value="AMINOGLYCOSIDE PHOSPHOTRANSFERASE-RELATED-RELATED"/>
    <property type="match status" value="1"/>
</dbReference>
<feature type="domain" description="Aminoglycoside phosphotransferase" evidence="1">
    <location>
        <begin position="144"/>
        <end position="182"/>
    </location>
</feature>
<reference evidence="3" key="2">
    <citation type="submission" date="2015-01" db="EMBL/GenBank/DDBJ databases">
        <title>Evolutionary Origins and Diversification of the Mycorrhizal Mutualists.</title>
        <authorList>
            <consortium name="DOE Joint Genome Institute"/>
            <consortium name="Mycorrhizal Genomics Consortium"/>
            <person name="Kohler A."/>
            <person name="Kuo A."/>
            <person name="Nagy L.G."/>
            <person name="Floudas D."/>
            <person name="Copeland A."/>
            <person name="Barry K.W."/>
            <person name="Cichocki N."/>
            <person name="Veneault-Fourrey C."/>
            <person name="LaButti K."/>
            <person name="Lindquist E.A."/>
            <person name="Lipzen A."/>
            <person name="Lundell T."/>
            <person name="Morin E."/>
            <person name="Murat C."/>
            <person name="Riley R."/>
            <person name="Ohm R."/>
            <person name="Sun H."/>
            <person name="Tunlid A."/>
            <person name="Henrissat B."/>
            <person name="Grigoriev I.V."/>
            <person name="Hibbett D.S."/>
            <person name="Martin F."/>
        </authorList>
    </citation>
    <scope>NUCLEOTIDE SEQUENCE [LARGE SCALE GENOMIC DNA]</scope>
    <source>
        <strain evidence="3">MAFF 305830</strain>
    </source>
</reference>
<dbReference type="EMBL" id="KN824291">
    <property type="protein sequence ID" value="KIM28897.1"/>
    <property type="molecule type" value="Genomic_DNA"/>
</dbReference>
<evidence type="ECO:0000313" key="2">
    <source>
        <dbReference type="EMBL" id="KIM28897.1"/>
    </source>
</evidence>
<evidence type="ECO:0000313" key="3">
    <source>
        <dbReference type="Proteomes" id="UP000054097"/>
    </source>
</evidence>
<dbReference type="Proteomes" id="UP000054097">
    <property type="component" value="Unassembled WGS sequence"/>
</dbReference>
<dbReference type="PANTHER" id="PTHR21310:SF48">
    <property type="entry name" value="AMINOGLYCOSIDE PHOSPHOTRANSFERASE DOMAIN-CONTAINING PROTEIN"/>
    <property type="match status" value="1"/>
</dbReference>
<dbReference type="InterPro" id="IPR051678">
    <property type="entry name" value="AGP_Transferase"/>
</dbReference>
<dbReference type="Pfam" id="PF01636">
    <property type="entry name" value="APH"/>
    <property type="match status" value="1"/>
</dbReference>
<sequence length="227" mass="26436">MKVDDYTSEERDTMLFLRQHTNIPIPQPRFLTSKEFVMDHVEGTVLGDCWGKLSWFTQFRVACTLRLYIRQLRGLTRDAPGPIAGPVRGPMFDLKELTNTFENWVMFRSWVEVAAARGWRQKTQTSKQRYGPFPLYISPEISFTPLVFTHGDLHPGNLILSSTGKLSVIDWGESGYYPPWFQWVSMNYHCTGARPQPKTWRRWIGFITGANFTTEARYWGCFIYGLF</sequence>
<dbReference type="OrthoDB" id="8300194at2759"/>
<dbReference type="HOGENOM" id="CLU_021768_2_1_1"/>
<gene>
    <name evidence="2" type="ORF">M408DRAFT_135024</name>
</gene>
<keyword evidence="3" id="KW-1185">Reference proteome</keyword>
<dbReference type="InterPro" id="IPR011009">
    <property type="entry name" value="Kinase-like_dom_sf"/>
</dbReference>
<evidence type="ECO:0000259" key="1">
    <source>
        <dbReference type="Pfam" id="PF01636"/>
    </source>
</evidence>
<protein>
    <recommendedName>
        <fullName evidence="1">Aminoglycoside phosphotransferase domain-containing protein</fullName>
    </recommendedName>
</protein>
<dbReference type="STRING" id="933852.A0A0C2XII3"/>
<dbReference type="InterPro" id="IPR002575">
    <property type="entry name" value="Aminoglycoside_PTrfase"/>
</dbReference>